<dbReference type="PANTHER" id="PTHR24339">
    <property type="entry name" value="HOMEOBOX PROTEIN EMX-RELATED"/>
    <property type="match status" value="1"/>
</dbReference>
<feature type="compositionally biased region" description="Acidic residues" evidence="7">
    <location>
        <begin position="186"/>
        <end position="209"/>
    </location>
</feature>
<dbReference type="Proteomes" id="UP000663879">
    <property type="component" value="Unassembled WGS sequence"/>
</dbReference>
<dbReference type="Pfam" id="PF00046">
    <property type="entry name" value="Homeodomain"/>
    <property type="match status" value="1"/>
</dbReference>
<dbReference type="InterPro" id="IPR001356">
    <property type="entry name" value="HD"/>
</dbReference>
<dbReference type="FunFam" id="1.10.10.60:FF:000081">
    <property type="entry name" value="Empty spiracles homeobox 2"/>
    <property type="match status" value="1"/>
</dbReference>
<evidence type="ECO:0000256" key="2">
    <source>
        <dbReference type="ARBA" id="ARBA00023125"/>
    </source>
</evidence>
<evidence type="ECO:0000313" key="9">
    <source>
        <dbReference type="EMBL" id="CAF0945404.1"/>
    </source>
</evidence>
<comment type="subcellular location">
    <subcellularLocation>
        <location evidence="1 5 6">Nucleus</location>
    </subcellularLocation>
</comment>
<evidence type="ECO:0000256" key="3">
    <source>
        <dbReference type="ARBA" id="ARBA00023155"/>
    </source>
</evidence>
<evidence type="ECO:0000256" key="7">
    <source>
        <dbReference type="SAM" id="MobiDB-lite"/>
    </source>
</evidence>
<dbReference type="SMART" id="SM00389">
    <property type="entry name" value="HOX"/>
    <property type="match status" value="1"/>
</dbReference>
<dbReference type="SUPFAM" id="SSF46689">
    <property type="entry name" value="Homeodomain-like"/>
    <property type="match status" value="1"/>
</dbReference>
<evidence type="ECO:0000259" key="8">
    <source>
        <dbReference type="PROSITE" id="PS50071"/>
    </source>
</evidence>
<dbReference type="InterPro" id="IPR020479">
    <property type="entry name" value="HD_metazoa"/>
</dbReference>
<dbReference type="InterPro" id="IPR050877">
    <property type="entry name" value="EMX-VAX-Noto_Homeobox_TFs"/>
</dbReference>
<dbReference type="GO" id="GO:0005634">
    <property type="term" value="C:nucleus"/>
    <property type="evidence" value="ECO:0007669"/>
    <property type="project" value="UniProtKB-SubCell"/>
</dbReference>
<evidence type="ECO:0000256" key="1">
    <source>
        <dbReference type="ARBA" id="ARBA00004123"/>
    </source>
</evidence>
<keyword evidence="4 5" id="KW-0539">Nucleus</keyword>
<sequence>MSNLSPNTQLKKTTGFSIDSLISSNYSSTSSPSSRSSSSSSQMEKMIETPPPPPVTFSPPVFQPQIWPQNEYIPNDPNYFQYQMFRSQASRFFDPRFPAMNPLGPDPAAAAAAAAFFLQTAFRKPKRIRTAFTPSQLLKLEHAFENNHYVVGQERKDLAKSLNLSETQVKVWFQNRRTKHKRVRSDDDEINEEEEEEEEEGDDEDDDEIVHETKKQKLENTEQNNFYKSYENLVKSNMAMSMAAAAAAAMTQSKQNKC</sequence>
<dbReference type="EMBL" id="CAJNOC010002662">
    <property type="protein sequence ID" value="CAF0945404.1"/>
    <property type="molecule type" value="Genomic_DNA"/>
</dbReference>
<dbReference type="Gene3D" id="1.10.10.60">
    <property type="entry name" value="Homeodomain-like"/>
    <property type="match status" value="1"/>
</dbReference>
<dbReference type="InterPro" id="IPR017970">
    <property type="entry name" value="Homeobox_CS"/>
</dbReference>
<dbReference type="GO" id="GO:0030182">
    <property type="term" value="P:neuron differentiation"/>
    <property type="evidence" value="ECO:0007669"/>
    <property type="project" value="TreeGrafter"/>
</dbReference>
<dbReference type="PANTHER" id="PTHR24339:SF28">
    <property type="entry name" value="E5-RELATED"/>
    <property type="match status" value="1"/>
</dbReference>
<dbReference type="GO" id="GO:0000981">
    <property type="term" value="F:DNA-binding transcription factor activity, RNA polymerase II-specific"/>
    <property type="evidence" value="ECO:0007669"/>
    <property type="project" value="InterPro"/>
</dbReference>
<gene>
    <name evidence="9" type="ORF">OXX778_LOCUS13655</name>
</gene>
<dbReference type="AlphaFoldDB" id="A0A814CVF3"/>
<evidence type="ECO:0000256" key="4">
    <source>
        <dbReference type="ARBA" id="ARBA00023242"/>
    </source>
</evidence>
<feature type="domain" description="Homeobox" evidence="8">
    <location>
        <begin position="123"/>
        <end position="183"/>
    </location>
</feature>
<evidence type="ECO:0000256" key="5">
    <source>
        <dbReference type="PROSITE-ProRule" id="PRU00108"/>
    </source>
</evidence>
<feature type="compositionally biased region" description="Low complexity" evidence="7">
    <location>
        <begin position="22"/>
        <end position="41"/>
    </location>
</feature>
<accession>A0A814CVF3</accession>
<protein>
    <recommendedName>
        <fullName evidence="8">Homeobox domain-containing protein</fullName>
    </recommendedName>
</protein>
<comment type="caution">
    <text evidence="9">The sequence shown here is derived from an EMBL/GenBank/DDBJ whole genome shotgun (WGS) entry which is preliminary data.</text>
</comment>
<name>A0A814CVF3_9BILA</name>
<proteinExistence type="predicted"/>
<dbReference type="InterPro" id="IPR009057">
    <property type="entry name" value="Homeodomain-like_sf"/>
</dbReference>
<dbReference type="GO" id="GO:0007420">
    <property type="term" value="P:brain development"/>
    <property type="evidence" value="ECO:0007669"/>
    <property type="project" value="TreeGrafter"/>
</dbReference>
<feature type="region of interest" description="Disordered" evidence="7">
    <location>
        <begin position="177"/>
        <end position="225"/>
    </location>
</feature>
<keyword evidence="2 5" id="KW-0238">DNA-binding</keyword>
<keyword evidence="10" id="KW-1185">Reference proteome</keyword>
<dbReference type="InterPro" id="IPR000047">
    <property type="entry name" value="HTH_motif"/>
</dbReference>
<feature type="compositionally biased region" description="Basic and acidic residues" evidence="7">
    <location>
        <begin position="210"/>
        <end position="220"/>
    </location>
</feature>
<dbReference type="GO" id="GO:0000978">
    <property type="term" value="F:RNA polymerase II cis-regulatory region sequence-specific DNA binding"/>
    <property type="evidence" value="ECO:0007669"/>
    <property type="project" value="TreeGrafter"/>
</dbReference>
<dbReference type="CDD" id="cd00086">
    <property type="entry name" value="homeodomain"/>
    <property type="match status" value="1"/>
</dbReference>
<evidence type="ECO:0000313" key="10">
    <source>
        <dbReference type="Proteomes" id="UP000663879"/>
    </source>
</evidence>
<feature type="region of interest" description="Disordered" evidence="7">
    <location>
        <begin position="22"/>
        <end position="61"/>
    </location>
</feature>
<reference evidence="9" key="1">
    <citation type="submission" date="2021-02" db="EMBL/GenBank/DDBJ databases">
        <authorList>
            <person name="Nowell W R."/>
        </authorList>
    </citation>
    <scope>NUCLEOTIDE SEQUENCE</scope>
    <source>
        <strain evidence="9">Ploen Becks lab</strain>
    </source>
</reference>
<dbReference type="PRINTS" id="PR00031">
    <property type="entry name" value="HTHREPRESSR"/>
</dbReference>
<evidence type="ECO:0000256" key="6">
    <source>
        <dbReference type="RuleBase" id="RU000682"/>
    </source>
</evidence>
<dbReference type="PROSITE" id="PS50071">
    <property type="entry name" value="HOMEOBOX_2"/>
    <property type="match status" value="1"/>
</dbReference>
<feature type="DNA-binding region" description="Homeobox" evidence="5">
    <location>
        <begin position="125"/>
        <end position="184"/>
    </location>
</feature>
<keyword evidence="3 5" id="KW-0371">Homeobox</keyword>
<organism evidence="9 10">
    <name type="scientific">Brachionus calyciflorus</name>
    <dbReference type="NCBI Taxonomy" id="104777"/>
    <lineage>
        <taxon>Eukaryota</taxon>
        <taxon>Metazoa</taxon>
        <taxon>Spiralia</taxon>
        <taxon>Gnathifera</taxon>
        <taxon>Rotifera</taxon>
        <taxon>Eurotatoria</taxon>
        <taxon>Monogononta</taxon>
        <taxon>Pseudotrocha</taxon>
        <taxon>Ploima</taxon>
        <taxon>Brachionidae</taxon>
        <taxon>Brachionus</taxon>
    </lineage>
</organism>
<dbReference type="OrthoDB" id="6159439at2759"/>
<dbReference type="PRINTS" id="PR00024">
    <property type="entry name" value="HOMEOBOX"/>
</dbReference>
<dbReference type="PROSITE" id="PS00027">
    <property type="entry name" value="HOMEOBOX_1"/>
    <property type="match status" value="1"/>
</dbReference>